<dbReference type="SUPFAM" id="SSF47413">
    <property type="entry name" value="lambda repressor-like DNA-binding domains"/>
    <property type="match status" value="1"/>
</dbReference>
<gene>
    <name evidence="2" type="ORF">RY831_03295</name>
</gene>
<accession>A0ABU6J3X9</accession>
<name>A0ABU6J3X9_9BURK</name>
<evidence type="ECO:0000313" key="3">
    <source>
        <dbReference type="Proteomes" id="UP001352263"/>
    </source>
</evidence>
<dbReference type="CDD" id="cd00093">
    <property type="entry name" value="HTH_XRE"/>
    <property type="match status" value="1"/>
</dbReference>
<dbReference type="Proteomes" id="UP001352263">
    <property type="component" value="Unassembled WGS sequence"/>
</dbReference>
<dbReference type="Gene3D" id="1.10.260.40">
    <property type="entry name" value="lambda repressor-like DNA-binding domains"/>
    <property type="match status" value="1"/>
</dbReference>
<dbReference type="RefSeq" id="WP_326504911.1">
    <property type="nucleotide sequence ID" value="NZ_JAWIIV010000002.1"/>
</dbReference>
<sequence>MTAMDSETSVGDHLDDAMRKAGFTSQAALSRAAGVPQPTINRILKGTVGKRGPETETLKRLAQACGVGFTWLNEGTSPEDPRGPTLTDRQLEWLRLLDGLCAADIEEFSGLIRLRQARNLAVIAELCPEKAR</sequence>
<comment type="caution">
    <text evidence="2">The sequence shown here is derived from an EMBL/GenBank/DDBJ whole genome shotgun (WGS) entry which is preliminary data.</text>
</comment>
<evidence type="ECO:0000259" key="1">
    <source>
        <dbReference type="PROSITE" id="PS50943"/>
    </source>
</evidence>
<reference evidence="2 3" key="1">
    <citation type="submission" date="2023-10" db="EMBL/GenBank/DDBJ databases">
        <title>Noviherbaspirillum sp. CPCC 100848 genome assembly.</title>
        <authorList>
            <person name="Li X.Y."/>
            <person name="Fang X.M."/>
        </authorList>
    </citation>
    <scope>NUCLEOTIDE SEQUENCE [LARGE SCALE GENOMIC DNA]</scope>
    <source>
        <strain evidence="2 3">CPCC 100848</strain>
    </source>
</reference>
<evidence type="ECO:0000313" key="2">
    <source>
        <dbReference type="EMBL" id="MEC4718158.1"/>
    </source>
</evidence>
<dbReference type="InterPro" id="IPR001387">
    <property type="entry name" value="Cro/C1-type_HTH"/>
</dbReference>
<keyword evidence="3" id="KW-1185">Reference proteome</keyword>
<feature type="domain" description="HTH cro/C1-type" evidence="1">
    <location>
        <begin position="25"/>
        <end position="72"/>
    </location>
</feature>
<dbReference type="EMBL" id="JAWIIV010000002">
    <property type="protein sequence ID" value="MEC4718158.1"/>
    <property type="molecule type" value="Genomic_DNA"/>
</dbReference>
<proteinExistence type="predicted"/>
<dbReference type="PROSITE" id="PS50943">
    <property type="entry name" value="HTH_CROC1"/>
    <property type="match status" value="1"/>
</dbReference>
<organism evidence="2 3">
    <name type="scientific">Noviherbaspirillum album</name>
    <dbReference type="NCBI Taxonomy" id="3080276"/>
    <lineage>
        <taxon>Bacteria</taxon>
        <taxon>Pseudomonadati</taxon>
        <taxon>Pseudomonadota</taxon>
        <taxon>Betaproteobacteria</taxon>
        <taxon>Burkholderiales</taxon>
        <taxon>Oxalobacteraceae</taxon>
        <taxon>Noviherbaspirillum</taxon>
    </lineage>
</organism>
<protein>
    <submittedName>
        <fullName evidence="2">Helix-turn-helix transcriptional regulator</fullName>
    </submittedName>
</protein>
<dbReference type="InterPro" id="IPR010982">
    <property type="entry name" value="Lambda_DNA-bd_dom_sf"/>
</dbReference>
<dbReference type="SMART" id="SM00530">
    <property type="entry name" value="HTH_XRE"/>
    <property type="match status" value="1"/>
</dbReference>
<dbReference type="Pfam" id="PF01381">
    <property type="entry name" value="HTH_3"/>
    <property type="match status" value="1"/>
</dbReference>